<keyword evidence="4 6" id="KW-0689">Ribosomal protein</keyword>
<dbReference type="Gene3D" id="2.40.50.140">
    <property type="entry name" value="Nucleic acid-binding proteins"/>
    <property type="match status" value="1"/>
</dbReference>
<evidence type="ECO:0000256" key="3">
    <source>
        <dbReference type="ARBA" id="ARBA00022884"/>
    </source>
</evidence>
<keyword evidence="3 6" id="KW-0694">RNA-binding</keyword>
<dbReference type="PRINTS" id="PR00973">
    <property type="entry name" value="RIBOSOMALS17"/>
</dbReference>
<dbReference type="GO" id="GO:0003735">
    <property type="term" value="F:structural constituent of ribosome"/>
    <property type="evidence" value="ECO:0007669"/>
    <property type="project" value="InterPro"/>
</dbReference>
<evidence type="ECO:0000256" key="5">
    <source>
        <dbReference type="ARBA" id="ARBA00023274"/>
    </source>
</evidence>
<proteinExistence type="inferred from homology"/>
<comment type="subunit">
    <text evidence="6">Part of the 30S ribosomal subunit.</text>
</comment>
<dbReference type="GO" id="GO:0019843">
    <property type="term" value="F:rRNA binding"/>
    <property type="evidence" value="ECO:0007669"/>
    <property type="project" value="UniProtKB-UniRule"/>
</dbReference>
<dbReference type="Proteomes" id="UP000034837">
    <property type="component" value="Unassembled WGS sequence"/>
</dbReference>
<dbReference type="InterPro" id="IPR012340">
    <property type="entry name" value="NA-bd_OB-fold"/>
</dbReference>
<protein>
    <recommendedName>
        <fullName evidence="6">Small ribosomal subunit protein uS17</fullName>
    </recommendedName>
</protein>
<dbReference type="HAMAP" id="MF_01345_B">
    <property type="entry name" value="Ribosomal_uS17_B"/>
    <property type="match status" value="1"/>
</dbReference>
<comment type="function">
    <text evidence="6">One of the primary rRNA binding proteins, it binds specifically to the 5'-end of 16S ribosomal RNA.</text>
</comment>
<evidence type="ECO:0000256" key="2">
    <source>
        <dbReference type="ARBA" id="ARBA00022730"/>
    </source>
</evidence>
<evidence type="ECO:0000313" key="7">
    <source>
        <dbReference type="EMBL" id="KKS56795.1"/>
    </source>
</evidence>
<dbReference type="InterPro" id="IPR000266">
    <property type="entry name" value="Ribosomal_uS17"/>
</dbReference>
<comment type="similarity">
    <text evidence="1 6">Belongs to the universal ribosomal protein uS17 family.</text>
</comment>
<dbReference type="InterPro" id="IPR019984">
    <property type="entry name" value="Ribosomal_uS17_bact/chlr"/>
</dbReference>
<dbReference type="AlphaFoldDB" id="A0A0G1A6Z6"/>
<dbReference type="SUPFAM" id="SSF50249">
    <property type="entry name" value="Nucleic acid-binding proteins"/>
    <property type="match status" value="1"/>
</dbReference>
<dbReference type="CDD" id="cd00364">
    <property type="entry name" value="Ribosomal_uS17"/>
    <property type="match status" value="1"/>
</dbReference>
<dbReference type="GO" id="GO:0022627">
    <property type="term" value="C:cytosolic small ribosomal subunit"/>
    <property type="evidence" value="ECO:0007669"/>
    <property type="project" value="TreeGrafter"/>
</dbReference>
<reference evidence="7 8" key="1">
    <citation type="journal article" date="2015" name="Nature">
        <title>rRNA introns, odd ribosomes, and small enigmatic genomes across a large radiation of phyla.</title>
        <authorList>
            <person name="Brown C.T."/>
            <person name="Hug L.A."/>
            <person name="Thomas B.C."/>
            <person name="Sharon I."/>
            <person name="Castelle C.J."/>
            <person name="Singh A."/>
            <person name="Wilkins M.J."/>
            <person name="Williams K.H."/>
            <person name="Banfield J.F."/>
        </authorList>
    </citation>
    <scope>NUCLEOTIDE SEQUENCE [LARGE SCALE GENOMIC DNA]</scope>
</reference>
<dbReference type="NCBIfam" id="NF004123">
    <property type="entry name" value="PRK05610.1"/>
    <property type="match status" value="1"/>
</dbReference>
<evidence type="ECO:0000256" key="4">
    <source>
        <dbReference type="ARBA" id="ARBA00022980"/>
    </source>
</evidence>
<sequence length="79" mass="9418">MENTKKIRKFKGVVVSAKGQKTVVIRVDRVRKNVKYQKQYTVSNRFQVHDEKGQYKVGDKVNFVECRPISKTKKWRVIY</sequence>
<accession>A0A0G1A6Z6</accession>
<keyword evidence="5 6" id="KW-0687">Ribonucleoprotein</keyword>
<dbReference type="PANTHER" id="PTHR10744:SF1">
    <property type="entry name" value="SMALL RIBOSOMAL SUBUNIT PROTEIN US17M"/>
    <property type="match status" value="1"/>
</dbReference>
<organism evidence="7 8">
    <name type="scientific">Candidatus Magasanikbacteria bacterium GW2011_GWA2_42_32</name>
    <dbReference type="NCBI Taxonomy" id="1619039"/>
    <lineage>
        <taxon>Bacteria</taxon>
        <taxon>Candidatus Magasanikiibacteriota</taxon>
    </lineage>
</organism>
<dbReference type="GO" id="GO:0006412">
    <property type="term" value="P:translation"/>
    <property type="evidence" value="ECO:0007669"/>
    <property type="project" value="UniProtKB-UniRule"/>
</dbReference>
<dbReference type="PANTHER" id="PTHR10744">
    <property type="entry name" value="40S RIBOSOMAL PROTEIN S11 FAMILY MEMBER"/>
    <property type="match status" value="1"/>
</dbReference>
<dbReference type="EMBL" id="LCDO01000006">
    <property type="protein sequence ID" value="KKS56795.1"/>
    <property type="molecule type" value="Genomic_DNA"/>
</dbReference>
<evidence type="ECO:0000313" key="8">
    <source>
        <dbReference type="Proteomes" id="UP000034837"/>
    </source>
</evidence>
<gene>
    <name evidence="6" type="primary">rpsQ</name>
    <name evidence="7" type="ORF">UV20_C0006G0078</name>
</gene>
<evidence type="ECO:0000256" key="6">
    <source>
        <dbReference type="HAMAP-Rule" id="MF_01345"/>
    </source>
</evidence>
<keyword evidence="2 6" id="KW-0699">rRNA-binding</keyword>
<dbReference type="Pfam" id="PF00366">
    <property type="entry name" value="Ribosomal_S17"/>
    <property type="match status" value="1"/>
</dbReference>
<comment type="caution">
    <text evidence="7">The sequence shown here is derived from an EMBL/GenBank/DDBJ whole genome shotgun (WGS) entry which is preliminary data.</text>
</comment>
<name>A0A0G1A6Z6_9BACT</name>
<evidence type="ECO:0000256" key="1">
    <source>
        <dbReference type="ARBA" id="ARBA00010254"/>
    </source>
</evidence>